<reference evidence="2" key="1">
    <citation type="journal article" date="2019" name="Int. J. Syst. Evol. Microbiol.">
        <title>The Global Catalogue of Microorganisms (GCM) 10K type strain sequencing project: providing services to taxonomists for standard genome sequencing and annotation.</title>
        <authorList>
            <consortium name="The Broad Institute Genomics Platform"/>
            <consortium name="The Broad Institute Genome Sequencing Center for Infectious Disease"/>
            <person name="Wu L."/>
            <person name="Ma J."/>
        </authorList>
    </citation>
    <scope>NUCLEOTIDE SEQUENCE [LARGE SCALE GENOMIC DNA]</scope>
    <source>
        <strain evidence="2">KCTC 22154</strain>
    </source>
</reference>
<dbReference type="EMBL" id="BMXN01000006">
    <property type="protein sequence ID" value="GGW23730.1"/>
    <property type="molecule type" value="Genomic_DNA"/>
</dbReference>
<sequence length="76" mass="8522">MNVSPINRRQSLPESARDALDRMDAIGDGWAAVSDLMVPEPDLHVVNRERLCRLMEILAGEYRKASEELSAALQSR</sequence>
<comment type="caution">
    <text evidence="1">The sequence shown here is derived from an EMBL/GenBank/DDBJ whole genome shotgun (WGS) entry which is preliminary data.</text>
</comment>
<organism evidence="1 2">
    <name type="scientific">Vreelandella hamiltonii</name>
    <dbReference type="NCBI Taxonomy" id="502829"/>
    <lineage>
        <taxon>Bacteria</taxon>
        <taxon>Pseudomonadati</taxon>
        <taxon>Pseudomonadota</taxon>
        <taxon>Gammaproteobacteria</taxon>
        <taxon>Oceanospirillales</taxon>
        <taxon>Halomonadaceae</taxon>
        <taxon>Vreelandella</taxon>
    </lineage>
</organism>
<keyword evidence="2" id="KW-1185">Reference proteome</keyword>
<name>A0A8H9I2P8_9GAMM</name>
<gene>
    <name evidence="1" type="ORF">GCM10007157_13860</name>
</gene>
<evidence type="ECO:0000313" key="1">
    <source>
        <dbReference type="EMBL" id="GGW23730.1"/>
    </source>
</evidence>
<dbReference type="RefSeq" id="WP_189463221.1">
    <property type="nucleotide sequence ID" value="NZ_BMXN01000006.1"/>
</dbReference>
<evidence type="ECO:0000313" key="2">
    <source>
        <dbReference type="Proteomes" id="UP000623776"/>
    </source>
</evidence>
<protein>
    <submittedName>
        <fullName evidence="1">Uncharacterized protein</fullName>
    </submittedName>
</protein>
<proteinExistence type="predicted"/>
<dbReference type="AlphaFoldDB" id="A0A8H9I2P8"/>
<accession>A0A8H9I2P8</accession>
<dbReference type="Proteomes" id="UP000623776">
    <property type="component" value="Unassembled WGS sequence"/>
</dbReference>